<evidence type="ECO:0000256" key="2">
    <source>
        <dbReference type="SAM" id="Phobius"/>
    </source>
</evidence>
<dbReference type="VEuPathDB" id="FungiDB:DFL_005346"/>
<feature type="region of interest" description="Disordered" evidence="1">
    <location>
        <begin position="104"/>
        <end position="123"/>
    </location>
</feature>
<keyword evidence="2" id="KW-1133">Transmembrane helix</keyword>
<sequence length="402" mass="45392">MSTIPFLEITRRYSIIPETSSISDNELLSSPDSDLKLEKSLFSRSNSRTSGISRKTLRTVGPILWISLAVTFVFACGFHLGSSVAVYNMEVGMQMGGLESSIPSNSTSITNTTDAADKDTGTNADLFYEEPEEERALITYVYFETPNARKNALFFISHGLHAFADFIFILNGPTNISSHIPPAPNFKIIQRNNTCFDLGSHAEVLTANNGTLIKRYNRFIMMNASIRGPFLPSWSKECWSDAYLDGISETNKLVGMTMRCNADGGKRKVMQSMLYATDRIGLQTLLPVLNHCFPTFWKAVHAEEYAAQTMLNAGYNISVLMSSFQSDRDYVNSCRHGEVLGDNWYFGTSLHPYETIFQKANRGIAERQLELLTDWHKKSGYSSWEACYEKRRRERGRGVWRK</sequence>
<gene>
    <name evidence="3" type="ORF">DFL_005346</name>
</gene>
<dbReference type="AlphaFoldDB" id="A0A437A7F8"/>
<keyword evidence="2" id="KW-0812">Transmembrane</keyword>
<keyword evidence="4" id="KW-1185">Reference proteome</keyword>
<dbReference type="STRING" id="97331.A0A437A7F8"/>
<accession>A0A437A7F8</accession>
<evidence type="ECO:0000256" key="1">
    <source>
        <dbReference type="SAM" id="MobiDB-lite"/>
    </source>
</evidence>
<reference evidence="3 4" key="1">
    <citation type="submission" date="2019-01" db="EMBL/GenBank/DDBJ databases">
        <title>Intercellular communication is required for trap formation in the nematode-trapping fungus Duddingtonia flagrans.</title>
        <authorList>
            <person name="Youssar L."/>
            <person name="Wernet V."/>
            <person name="Hensel N."/>
            <person name="Hildebrandt H.-G."/>
            <person name="Fischer R."/>
        </authorList>
    </citation>
    <scope>NUCLEOTIDE SEQUENCE [LARGE SCALE GENOMIC DNA]</scope>
    <source>
        <strain evidence="3 4">CBS H-5679</strain>
    </source>
</reference>
<feature type="transmembrane region" description="Helical" evidence="2">
    <location>
        <begin position="63"/>
        <end position="87"/>
    </location>
</feature>
<dbReference type="EMBL" id="SAEB01000006">
    <property type="protein sequence ID" value="RVD87101.1"/>
    <property type="molecule type" value="Genomic_DNA"/>
</dbReference>
<name>A0A437A7F8_ARTFL</name>
<evidence type="ECO:0000313" key="4">
    <source>
        <dbReference type="Proteomes" id="UP000283090"/>
    </source>
</evidence>
<feature type="compositionally biased region" description="Low complexity" evidence="1">
    <location>
        <begin position="104"/>
        <end position="113"/>
    </location>
</feature>
<dbReference type="GeneID" id="93587657"/>
<comment type="caution">
    <text evidence="3">The sequence shown here is derived from an EMBL/GenBank/DDBJ whole genome shotgun (WGS) entry which is preliminary data.</text>
</comment>
<dbReference type="Proteomes" id="UP000283090">
    <property type="component" value="Unassembled WGS sequence"/>
</dbReference>
<dbReference type="RefSeq" id="XP_067492645.1">
    <property type="nucleotide sequence ID" value="XM_067634592.1"/>
</dbReference>
<organism evidence="3 4">
    <name type="scientific">Arthrobotrys flagrans</name>
    <name type="common">Nematode-trapping fungus</name>
    <name type="synonym">Trichothecium flagrans</name>
    <dbReference type="NCBI Taxonomy" id="97331"/>
    <lineage>
        <taxon>Eukaryota</taxon>
        <taxon>Fungi</taxon>
        <taxon>Dikarya</taxon>
        <taxon>Ascomycota</taxon>
        <taxon>Pezizomycotina</taxon>
        <taxon>Orbiliomycetes</taxon>
        <taxon>Orbiliales</taxon>
        <taxon>Orbiliaceae</taxon>
        <taxon>Arthrobotrys</taxon>
    </lineage>
</organism>
<proteinExistence type="predicted"/>
<evidence type="ECO:0000313" key="3">
    <source>
        <dbReference type="EMBL" id="RVD87101.1"/>
    </source>
</evidence>
<dbReference type="OrthoDB" id="526941at2759"/>
<protein>
    <submittedName>
        <fullName evidence="3">Uncharacterized protein</fullName>
    </submittedName>
</protein>
<keyword evidence="2" id="KW-0472">Membrane</keyword>